<feature type="compositionally biased region" description="Basic and acidic residues" evidence="2">
    <location>
        <begin position="467"/>
        <end position="479"/>
    </location>
</feature>
<name>A0AAJ6WZ74_POPEU</name>
<keyword evidence="5" id="KW-1185">Reference proteome</keyword>
<dbReference type="Proteomes" id="UP000694918">
    <property type="component" value="Unplaced"/>
</dbReference>
<dbReference type="InterPro" id="IPR052586">
    <property type="entry name" value="ASCC2"/>
</dbReference>
<dbReference type="InterPro" id="IPR041800">
    <property type="entry name" value="ASCC2_CUE"/>
</dbReference>
<feature type="compositionally biased region" description="Low complexity" evidence="2">
    <location>
        <begin position="1303"/>
        <end position="1320"/>
    </location>
</feature>
<feature type="region of interest" description="Disordered" evidence="2">
    <location>
        <begin position="770"/>
        <end position="791"/>
    </location>
</feature>
<evidence type="ECO:0000256" key="1">
    <source>
        <dbReference type="PROSITE-ProRule" id="PRU00176"/>
    </source>
</evidence>
<protein>
    <submittedName>
        <fullName evidence="6">Uncharacterized protein LOC105107584</fullName>
    </submittedName>
</protein>
<dbReference type="GO" id="GO:0043130">
    <property type="term" value="F:ubiquitin binding"/>
    <property type="evidence" value="ECO:0007669"/>
    <property type="project" value="InterPro"/>
</dbReference>
<sequence>MSNFILRMRSVTIEPPKLPLNHRDRGRAIFLRSAQPMDAAEQPLKKRKLYEQQPEEPPPKTLDESPTTLAPPLSQEEINARRRNRDEIKSVYETYKRLKLFVSQKEGRHMPDLEQSYLALITASRGCTSVQRIVADLIPRYASHCPTALEAATKVVINMHNWSLAVINRGEDFDGVAMGTAKACIFGLVDICRTASLEAPTSAVIRGICSAVFQNVLSFFVSSFEGKDIFQIVDKETLKIQDDLKLFSELKEKFDDEDGISLVKLSKLCALSMLWIFFSCPKDLLAACFELFKSTVPERVQERHYFLSQVTSIIADDAVPLANTSDGTTSREGSVGPCAKSYDVRGELPLDGNHVSEDASSSKRCLLRLVLGNNASLRNWMFSRYKKLCNMTSFIAASDIRSALEGICKSFAEFNKLDDSQIDSDGDDSDPSKSVNRQFPVPRMSNEHEVSGEPAGTGHHKGGSRSMDLEMNHLGDSSHGRSSMPRDLLNQSVLSPAKRTPLDFRSNSFDGRSFNVHVGKNPASNMEFGLPALRSPSGGISNSFSPKHHLAAPYGSIAETVWFCDGDPAAMDVFSASRQLWLGSLGPDASEAHMRYELERFGPIEQFFFFPVKGFALIEYRNIFDAIRAREYLRAHFPWWIKFMDIGLGARGAMNGVAVGSSCHVYVGHISSQWARDEILHESRKVIFKGPRMVTDLTNEGAVLMEFETPEEATAVMVHLRLHRKGQLHHVPALNDGSANAVLPQLDGTRSASAAIHADIRTNHSVSMFNSATESPRTQNVPQSPADNSRTRMSNLSSLLASLRAKYNINQNPNYFDNYVPGSSVAPSSRDADREPSSTLWICLPNVNSPSLNDDELMAVCNLAIANVGSIVKLTRANMHLGCGWFLECTNVDAAITVLKNLRSCHGTFFQIEFSQPEKNAAAFSIKPEGGSTELVSPQIKSENHATPVQVVHSFGVVDPSPGGGGHAVPAAPEPMWMYKNNEIELLQPPASISCAPTGTHGPPIPPPQQFQPPTFMRPVYLPPNNSWDPRGLNHVALNPISPATMSNSFQGSSVASPFIPASVTPLAQVQRAPVQHLDQMFPRSAVPPTLSSMPLQPEIPPPLPPSPPPAPPPPSSPPPPPPVAESTDAESSGNSMLYQWQGTLCKSGVHYCKIFAQRVDSDICKYSDAMSEPAGWPAKLDMTKRTVFRHVKSTFTSTPPHKREVCRLIPLSANDQKGFQDFISYLKQRECAGVIKIPSGKSIWTRILFILPYSQDTCAMLSIAPDTSNCLIGLVLPKETNFDWCIASVNWIKKIMSRRYSQNNNRQQQQEWRSNNSSNFSKPQTKFVPKNQNPNSNPTLSDSLRQSLSSQSDAAAAAPASSGNIGAGESSSRIQMRDDWAWMSRKAVAGVQGGGKFVTYLPQDEAVAAGLGADEGGLDPVESQRVVDLLSRELSRLLKLKPKEFWKEVASDVSLHDFLDSFLKFRSRWYDFPHRGVKGIVAGVIVGELDLCRRVFMVLYRISSNRAPGVEATESLNSKDHTVLLQEKKLLDLPKLLDICSIYGHENEELTGLLVKNALKAQPWLHDDLATLVTHFLGIIHTMHQRCISSLEVLFSAGSHEDHRSSPLLTDYLEVMDFINDAIVSMDAFVTAYESAAVFFSCPVEMSHGNEEMLITLARLHDTLIPALQRGFRVILTGGDDRMILNVAVSLKMLSMRLSKFGWKLLDTCYLSDRVFEDHLPIPPVTKMFPAKVEDPIIRTDILIQTFREINGVLLGAQENQSKVSFLQNLDRNHHIMSRLRSLQNSGWIFMDDEQLQYLSGIMASNLKGTIKESPALPTATASNKVQMGEDAAIMESKISQIKDLFPDYGKGFLAACLEAYNHNPEEVIQRILEGTLHEDLRCLDTSSETMPLPKTASTVGKKDKGKGKLVESTLPSTTSLHSVNPVVPVEQRQVEGPSVSSSSTTGRFVRKPNDMPGHYTTDSRDHKATARMAALISQYEYEDEYDDSFDDLGFSVAESGVEENELLGNRINTNSGISSGTKSETSAQNSPNTKWGSRKKPQYYVKDGKNYSYKVAGSVAVANATEASLINQVHGEQIHGLGRGGNIPLGATKKLVEYQEKDRDQSDEPETEGRGNTGNYRDRAWGRGSKGGGRLGESNDVQDNQSDGSEIQGRENTPNHRGRGRGRGRGSNHNYRKDRAMSKHFSGLSGF</sequence>
<dbReference type="InterPro" id="IPR009060">
    <property type="entry name" value="UBA-like_sf"/>
</dbReference>
<feature type="region of interest" description="Disordered" evidence="2">
    <location>
        <begin position="2010"/>
        <end position="2043"/>
    </location>
</feature>
<feature type="domain" description="RRM" evidence="3">
    <location>
        <begin position="578"/>
        <end position="672"/>
    </location>
</feature>
<feature type="compositionally biased region" description="Low complexity" evidence="2">
    <location>
        <begin position="1342"/>
        <end position="1363"/>
    </location>
</feature>
<feature type="compositionally biased region" description="Pro residues" evidence="2">
    <location>
        <begin position="1098"/>
        <end position="1124"/>
    </location>
</feature>
<dbReference type="KEGG" id="peu:105107584"/>
<evidence type="ECO:0000259" key="4">
    <source>
        <dbReference type="PROSITE" id="PS51140"/>
    </source>
</evidence>
<dbReference type="RefSeq" id="XP_010999867.1">
    <property type="nucleotide sequence ID" value="XM_011001565.1"/>
</dbReference>
<evidence type="ECO:0000256" key="2">
    <source>
        <dbReference type="SAM" id="MobiDB-lite"/>
    </source>
</evidence>
<feature type="compositionally biased region" description="Acidic residues" evidence="2">
    <location>
        <begin position="420"/>
        <end position="429"/>
    </location>
</feature>
<dbReference type="InterPro" id="IPR012677">
    <property type="entry name" value="Nucleotide-bd_a/b_plait_sf"/>
</dbReference>
<feature type="region of interest" description="Disordered" evidence="2">
    <location>
        <begin position="1085"/>
        <end position="1134"/>
    </location>
</feature>
<dbReference type="Gene3D" id="3.30.70.330">
    <property type="match status" value="1"/>
</dbReference>
<evidence type="ECO:0000259" key="3">
    <source>
        <dbReference type="PROSITE" id="PS50102"/>
    </source>
</evidence>
<dbReference type="Pfam" id="PF07744">
    <property type="entry name" value="SPOC"/>
    <property type="match status" value="1"/>
</dbReference>
<evidence type="ECO:0000313" key="6">
    <source>
        <dbReference type="RefSeq" id="XP_010999867.1"/>
    </source>
</evidence>
<feature type="compositionally biased region" description="Polar residues" evidence="2">
    <location>
        <begin position="2141"/>
        <end position="2151"/>
    </location>
</feature>
<feature type="compositionally biased region" description="Polar residues" evidence="2">
    <location>
        <begin position="2012"/>
        <end position="2037"/>
    </location>
</feature>
<dbReference type="SUPFAM" id="SSF46934">
    <property type="entry name" value="UBA-like"/>
    <property type="match status" value="1"/>
</dbReference>
<dbReference type="CDD" id="cd21546">
    <property type="entry name" value="SPOC_FPA-like"/>
    <property type="match status" value="1"/>
</dbReference>
<dbReference type="Gene3D" id="1.10.8.10">
    <property type="entry name" value="DNA helicase RuvA subunit, C-terminal domain"/>
    <property type="match status" value="1"/>
</dbReference>
<feature type="region of interest" description="Disordered" evidence="2">
    <location>
        <begin position="1303"/>
        <end position="1373"/>
    </location>
</feature>
<dbReference type="PROSITE" id="PS51140">
    <property type="entry name" value="CUE"/>
    <property type="match status" value="1"/>
</dbReference>
<keyword evidence="1" id="KW-0694">RNA-binding</keyword>
<feature type="region of interest" description="Disordered" evidence="2">
    <location>
        <begin position="2100"/>
        <end position="2193"/>
    </location>
</feature>
<organism evidence="5 6">
    <name type="scientific">Populus euphratica</name>
    <name type="common">Euphrates poplar</name>
    <dbReference type="NCBI Taxonomy" id="75702"/>
    <lineage>
        <taxon>Eukaryota</taxon>
        <taxon>Viridiplantae</taxon>
        <taxon>Streptophyta</taxon>
        <taxon>Embryophyta</taxon>
        <taxon>Tracheophyta</taxon>
        <taxon>Spermatophyta</taxon>
        <taxon>Magnoliopsida</taxon>
        <taxon>eudicotyledons</taxon>
        <taxon>Gunneridae</taxon>
        <taxon>Pentapetalae</taxon>
        <taxon>rosids</taxon>
        <taxon>fabids</taxon>
        <taxon>Malpighiales</taxon>
        <taxon>Salicaceae</taxon>
        <taxon>Saliceae</taxon>
        <taxon>Populus</taxon>
    </lineage>
</organism>
<dbReference type="SMART" id="SM00546">
    <property type="entry name" value="CUE"/>
    <property type="match status" value="1"/>
</dbReference>
<feature type="region of interest" description="Disordered" evidence="2">
    <location>
        <begin position="419"/>
        <end position="486"/>
    </location>
</feature>
<feature type="compositionally biased region" description="Polar residues" evidence="2">
    <location>
        <begin position="1321"/>
        <end position="1341"/>
    </location>
</feature>
<dbReference type="PANTHER" id="PTHR21494">
    <property type="entry name" value="ACTIVATING SIGNAL COINTEGRATOR 1 COMPLEX SUBUNIT 2 ASC-1 COMPLEX SUBUNIT P100"/>
    <property type="match status" value="1"/>
</dbReference>
<feature type="region of interest" description="Disordered" evidence="2">
    <location>
        <begin position="33"/>
        <end position="82"/>
    </location>
</feature>
<dbReference type="SMART" id="SM00360">
    <property type="entry name" value="RRM"/>
    <property type="match status" value="1"/>
</dbReference>
<reference evidence="6" key="1">
    <citation type="submission" date="2025-08" db="UniProtKB">
        <authorList>
            <consortium name="RefSeq"/>
        </authorList>
    </citation>
    <scope>IDENTIFICATION</scope>
</reference>
<feature type="domain" description="CUE" evidence="4">
    <location>
        <begin position="1835"/>
        <end position="1878"/>
    </location>
</feature>
<proteinExistence type="predicted"/>
<dbReference type="InterPro" id="IPR035979">
    <property type="entry name" value="RBD_domain_sf"/>
</dbReference>
<feature type="region of interest" description="Disordered" evidence="2">
    <location>
        <begin position="1889"/>
        <end position="1910"/>
    </location>
</feature>
<dbReference type="PROSITE" id="PS50102">
    <property type="entry name" value="RRM"/>
    <property type="match status" value="1"/>
</dbReference>
<feature type="compositionally biased region" description="Basic residues" evidence="2">
    <location>
        <begin position="2162"/>
        <end position="2176"/>
    </location>
</feature>
<dbReference type="CDD" id="cd14364">
    <property type="entry name" value="CUE_ASCC2"/>
    <property type="match status" value="1"/>
</dbReference>
<dbReference type="GeneID" id="105107584"/>
<gene>
    <name evidence="6" type="primary">LOC105107584</name>
</gene>
<dbReference type="InterPro" id="IPR012921">
    <property type="entry name" value="SPOC_C"/>
</dbReference>
<accession>A0AAJ6WZ74</accession>
<feature type="region of interest" description="Disordered" evidence="2">
    <location>
        <begin position="1934"/>
        <end position="1967"/>
    </location>
</feature>
<evidence type="ECO:0000313" key="5">
    <source>
        <dbReference type="Proteomes" id="UP000694918"/>
    </source>
</evidence>
<dbReference type="InterPro" id="IPR000504">
    <property type="entry name" value="RRM_dom"/>
</dbReference>
<dbReference type="SUPFAM" id="SSF54928">
    <property type="entry name" value="RNA-binding domain, RBD"/>
    <property type="match status" value="1"/>
</dbReference>
<dbReference type="Pfam" id="PF02845">
    <property type="entry name" value="CUE"/>
    <property type="match status" value="1"/>
</dbReference>
<dbReference type="PANTHER" id="PTHR21494:SF0">
    <property type="entry name" value="ACTIVATING SIGNAL COINTEGRATOR 1 COMPLEX SUBUNIT 2"/>
    <property type="match status" value="1"/>
</dbReference>
<dbReference type="InterPro" id="IPR003892">
    <property type="entry name" value="CUE"/>
</dbReference>
<dbReference type="GO" id="GO:0003723">
    <property type="term" value="F:RNA binding"/>
    <property type="evidence" value="ECO:0007669"/>
    <property type="project" value="UniProtKB-UniRule"/>
</dbReference>